<dbReference type="AlphaFoldDB" id="A0A1G6J3M2"/>
<evidence type="ECO:0000256" key="1">
    <source>
        <dbReference type="SAM" id="MobiDB-lite"/>
    </source>
</evidence>
<accession>A0A1G6J3M2</accession>
<gene>
    <name evidence="2" type="ORF">SAMN05216174_101225</name>
</gene>
<name>A0A1G6J3M2_9PSEU</name>
<evidence type="ECO:0000313" key="3">
    <source>
        <dbReference type="Proteomes" id="UP000199501"/>
    </source>
</evidence>
<reference evidence="3" key="1">
    <citation type="submission" date="2016-10" db="EMBL/GenBank/DDBJ databases">
        <authorList>
            <person name="Varghese N."/>
            <person name="Submissions S."/>
        </authorList>
    </citation>
    <scope>NUCLEOTIDE SEQUENCE [LARGE SCALE GENOMIC DNA]</scope>
    <source>
        <strain evidence="3">IBRC-M 10403</strain>
    </source>
</reference>
<keyword evidence="3" id="KW-1185">Reference proteome</keyword>
<sequence length="116" mass="11979">MLCVLVLSACGMSDDPPSAPPSPSSTVPATSETAADVLTLRGRVSHGIEPGCLLLTDGGQTYLLLGARERLPESGEVTVRGRPRPEMATTCQQGVPLLVLDVLDASTAPPTPEGTR</sequence>
<proteinExistence type="predicted"/>
<evidence type="ECO:0000313" key="2">
    <source>
        <dbReference type="EMBL" id="SDC13434.1"/>
    </source>
</evidence>
<protein>
    <submittedName>
        <fullName evidence="2">Uncharacterized protein</fullName>
    </submittedName>
</protein>
<organism evidence="2 3">
    <name type="scientific">Actinokineospora iranica</name>
    <dbReference type="NCBI Taxonomy" id="1271860"/>
    <lineage>
        <taxon>Bacteria</taxon>
        <taxon>Bacillati</taxon>
        <taxon>Actinomycetota</taxon>
        <taxon>Actinomycetes</taxon>
        <taxon>Pseudonocardiales</taxon>
        <taxon>Pseudonocardiaceae</taxon>
        <taxon>Actinokineospora</taxon>
    </lineage>
</organism>
<dbReference type="STRING" id="1271860.SAMN05216174_101225"/>
<feature type="region of interest" description="Disordered" evidence="1">
    <location>
        <begin position="12"/>
        <end position="31"/>
    </location>
</feature>
<dbReference type="Proteomes" id="UP000199501">
    <property type="component" value="Unassembled WGS sequence"/>
</dbReference>
<dbReference type="EMBL" id="FMZZ01000001">
    <property type="protein sequence ID" value="SDC13434.1"/>
    <property type="molecule type" value="Genomic_DNA"/>
</dbReference>